<evidence type="ECO:0000313" key="2">
    <source>
        <dbReference type="Proteomes" id="UP000831701"/>
    </source>
</evidence>
<sequence length="160" mass="17936">MSHREEASRGRPRTRWRNYVSRLAWERLGVPPEELEEVSGGRRSGEGTGRRWPRLPIDQQLLGFSCWAGRLGRRQQLGWGEGKSSGPEAGTRRFGGARSRSLQAVTGSGVEARVWAMLKARHDTMQRQPVDKEASLWDSNEGGRRGAAHRKDEGGARNCM</sequence>
<keyword evidence="2" id="KW-1185">Reference proteome</keyword>
<name>A0ACB8W7K6_9TELE</name>
<accession>A0ACB8W7K6</accession>
<dbReference type="Proteomes" id="UP000831701">
    <property type="component" value="Chromosome 14"/>
</dbReference>
<reference evidence="1" key="1">
    <citation type="submission" date="2022-04" db="EMBL/GenBank/DDBJ databases">
        <title>Jade perch genome.</title>
        <authorList>
            <person name="Chao B."/>
        </authorList>
    </citation>
    <scope>NUCLEOTIDE SEQUENCE</scope>
    <source>
        <strain evidence="1">CB-2022</strain>
    </source>
</reference>
<proteinExistence type="predicted"/>
<gene>
    <name evidence="1" type="ORF">L3Q82_001819</name>
</gene>
<evidence type="ECO:0000313" key="1">
    <source>
        <dbReference type="EMBL" id="KAI3362768.1"/>
    </source>
</evidence>
<organism evidence="1 2">
    <name type="scientific">Scortum barcoo</name>
    <name type="common">barcoo grunter</name>
    <dbReference type="NCBI Taxonomy" id="214431"/>
    <lineage>
        <taxon>Eukaryota</taxon>
        <taxon>Metazoa</taxon>
        <taxon>Chordata</taxon>
        <taxon>Craniata</taxon>
        <taxon>Vertebrata</taxon>
        <taxon>Euteleostomi</taxon>
        <taxon>Actinopterygii</taxon>
        <taxon>Neopterygii</taxon>
        <taxon>Teleostei</taxon>
        <taxon>Neoteleostei</taxon>
        <taxon>Acanthomorphata</taxon>
        <taxon>Eupercaria</taxon>
        <taxon>Centrarchiformes</taxon>
        <taxon>Terapontoidei</taxon>
        <taxon>Terapontidae</taxon>
        <taxon>Scortum</taxon>
    </lineage>
</organism>
<comment type="caution">
    <text evidence="1">The sequence shown here is derived from an EMBL/GenBank/DDBJ whole genome shotgun (WGS) entry which is preliminary data.</text>
</comment>
<protein>
    <submittedName>
        <fullName evidence="1">Uncharacterized protein</fullName>
    </submittedName>
</protein>
<dbReference type="EMBL" id="CM041544">
    <property type="protein sequence ID" value="KAI3362768.1"/>
    <property type="molecule type" value="Genomic_DNA"/>
</dbReference>